<gene>
    <name evidence="1" type="ORF">JX360_05325</name>
</gene>
<organism evidence="1 2">
    <name type="scientific">Thermostichus vulcanus str. 'Rupite'</name>
    <dbReference type="NCBI Taxonomy" id="2813851"/>
    <lineage>
        <taxon>Bacteria</taxon>
        <taxon>Bacillati</taxon>
        <taxon>Cyanobacteriota</taxon>
        <taxon>Cyanophyceae</taxon>
        <taxon>Thermostichales</taxon>
        <taxon>Thermostichaceae</taxon>
        <taxon>Thermostichus</taxon>
    </lineage>
</organism>
<keyword evidence="2" id="KW-1185">Reference proteome</keyword>
<sequence>MQLTYRGIAHEFFPFSTTVQERVVPCQHRGLEWSWHAQSAVMALPQSFALIYRGVALHPAATVALGSPVAEVAPSGGGASSRKHFMAMIEETHRQNLIRRLQERIRSAQARGDEHLLQQLEQERQLLA</sequence>
<comment type="caution">
    <text evidence="1">The sequence shown here is derived from an EMBL/GenBank/DDBJ whole genome shotgun (WGS) entry which is preliminary data.</text>
</comment>
<reference evidence="1" key="1">
    <citation type="submission" date="2021-02" db="EMBL/GenBank/DDBJ databases">
        <title>The CRISPR/cas machinery reduction and long-range gene transfer in the hot spring cyanobacterium Synechococcus.</title>
        <authorList>
            <person name="Dvorak P."/>
            <person name="Jahodarova E."/>
            <person name="Hasler P."/>
            <person name="Poulickova A."/>
        </authorList>
    </citation>
    <scope>NUCLEOTIDE SEQUENCE</scope>
    <source>
        <strain evidence="1">Rupite</strain>
    </source>
</reference>
<dbReference type="EMBL" id="JAFIRA010000009">
    <property type="protein sequence ID" value="MCJ2542331.1"/>
    <property type="molecule type" value="Genomic_DNA"/>
</dbReference>
<dbReference type="Pfam" id="PF14105">
    <property type="entry name" value="DUF4278"/>
    <property type="match status" value="1"/>
</dbReference>
<name>A0ABT0C972_THEVL</name>
<protein>
    <submittedName>
        <fullName evidence="1">DUF4278 domain-containing protein</fullName>
    </submittedName>
</protein>
<proteinExistence type="predicted"/>
<dbReference type="InterPro" id="IPR025458">
    <property type="entry name" value="DUF4278"/>
</dbReference>
<dbReference type="RefSeq" id="WP_244349562.1">
    <property type="nucleotide sequence ID" value="NZ_JAFIRA010000009.1"/>
</dbReference>
<accession>A0ABT0C972</accession>
<evidence type="ECO:0000313" key="1">
    <source>
        <dbReference type="EMBL" id="MCJ2542331.1"/>
    </source>
</evidence>
<evidence type="ECO:0000313" key="2">
    <source>
        <dbReference type="Proteomes" id="UP000830835"/>
    </source>
</evidence>
<dbReference type="Proteomes" id="UP000830835">
    <property type="component" value="Unassembled WGS sequence"/>
</dbReference>